<keyword evidence="3" id="KW-0479">Metal-binding</keyword>
<dbReference type="Pfam" id="PF08450">
    <property type="entry name" value="SGL"/>
    <property type="match status" value="1"/>
</dbReference>
<organism evidence="5 6">
    <name type="scientific">Priestia koreensis</name>
    <dbReference type="NCBI Taxonomy" id="284581"/>
    <lineage>
        <taxon>Bacteria</taxon>
        <taxon>Bacillati</taxon>
        <taxon>Bacillota</taxon>
        <taxon>Bacilli</taxon>
        <taxon>Bacillales</taxon>
        <taxon>Bacillaceae</taxon>
        <taxon>Priestia</taxon>
    </lineage>
</organism>
<protein>
    <submittedName>
        <fullName evidence="5">SMP-30/gluconolaconase/LRE domain protein</fullName>
    </submittedName>
</protein>
<evidence type="ECO:0000259" key="4">
    <source>
        <dbReference type="Pfam" id="PF08450"/>
    </source>
</evidence>
<dbReference type="AlphaFoldDB" id="A0A0M0L5N5"/>
<dbReference type="RefSeq" id="WP_053401253.1">
    <property type="nucleotide sequence ID" value="NZ_LILC01000013.1"/>
</dbReference>
<feature type="binding site" evidence="3">
    <location>
        <position position="148"/>
    </location>
    <ligand>
        <name>a divalent metal cation</name>
        <dbReference type="ChEBI" id="CHEBI:60240"/>
    </ligand>
</feature>
<comment type="caution">
    <text evidence="5">The sequence shown here is derived from an EMBL/GenBank/DDBJ whole genome shotgun (WGS) entry which is preliminary data.</text>
</comment>
<dbReference type="PANTHER" id="PTHR10907">
    <property type="entry name" value="REGUCALCIN"/>
    <property type="match status" value="1"/>
</dbReference>
<dbReference type="InterPro" id="IPR005511">
    <property type="entry name" value="SMP-30"/>
</dbReference>
<name>A0A0M0L5N5_9BACI</name>
<comment type="similarity">
    <text evidence="1">Belongs to the SMP-30/CGR1 family.</text>
</comment>
<dbReference type="PRINTS" id="PR01790">
    <property type="entry name" value="SMP30FAMILY"/>
</dbReference>
<dbReference type="PATRIC" id="fig|284581.3.peg.2075"/>
<feature type="binding site" evidence="3">
    <location>
        <position position="17"/>
    </location>
    <ligand>
        <name>a divalent metal cation</name>
        <dbReference type="ChEBI" id="CHEBI:60240"/>
    </ligand>
</feature>
<dbReference type="EMBL" id="LILC01000013">
    <property type="protein sequence ID" value="KOO46182.1"/>
    <property type="molecule type" value="Genomic_DNA"/>
</dbReference>
<keyword evidence="3" id="KW-0862">Zinc</keyword>
<dbReference type="SUPFAM" id="SSF63829">
    <property type="entry name" value="Calcium-dependent phosphotriesterase"/>
    <property type="match status" value="1"/>
</dbReference>
<dbReference type="Gene3D" id="2.120.10.30">
    <property type="entry name" value="TolB, C-terminal domain"/>
    <property type="match status" value="1"/>
</dbReference>
<dbReference type="PANTHER" id="PTHR10907:SF47">
    <property type="entry name" value="REGUCALCIN"/>
    <property type="match status" value="1"/>
</dbReference>
<dbReference type="STRING" id="284581.AMD01_09975"/>
<feature type="binding site" evidence="3">
    <location>
        <position position="102"/>
    </location>
    <ligand>
        <name>substrate</name>
    </ligand>
</feature>
<evidence type="ECO:0000256" key="2">
    <source>
        <dbReference type="PIRSR" id="PIRSR605511-1"/>
    </source>
</evidence>
<dbReference type="InterPro" id="IPR011042">
    <property type="entry name" value="6-blade_b-propeller_TolB-like"/>
</dbReference>
<evidence type="ECO:0000313" key="5">
    <source>
        <dbReference type="EMBL" id="KOO46182.1"/>
    </source>
</evidence>
<dbReference type="OrthoDB" id="2633250at2"/>
<dbReference type="GO" id="GO:0005509">
    <property type="term" value="F:calcium ion binding"/>
    <property type="evidence" value="ECO:0007669"/>
    <property type="project" value="TreeGrafter"/>
</dbReference>
<feature type="binding site" evidence="3">
    <location>
        <position position="100"/>
    </location>
    <ligand>
        <name>substrate</name>
    </ligand>
</feature>
<evidence type="ECO:0000256" key="3">
    <source>
        <dbReference type="PIRSR" id="PIRSR605511-2"/>
    </source>
</evidence>
<dbReference type="GO" id="GO:0019853">
    <property type="term" value="P:L-ascorbic acid biosynthetic process"/>
    <property type="evidence" value="ECO:0007669"/>
    <property type="project" value="TreeGrafter"/>
</dbReference>
<dbReference type="Proteomes" id="UP000037558">
    <property type="component" value="Unassembled WGS sequence"/>
</dbReference>
<feature type="domain" description="SMP-30/Gluconolactonase/LRE-like region" evidence="4">
    <location>
        <begin position="15"/>
        <end position="258"/>
    </location>
</feature>
<dbReference type="FunFam" id="2.120.10.30:FF:000126">
    <property type="entry name" value="Senescence marker protein-30"/>
    <property type="match status" value="1"/>
</dbReference>
<evidence type="ECO:0000256" key="1">
    <source>
        <dbReference type="ARBA" id="ARBA00008853"/>
    </source>
</evidence>
<accession>A0A0M0L5N5</accession>
<comment type="cofactor">
    <cofactor evidence="3">
        <name>Zn(2+)</name>
        <dbReference type="ChEBI" id="CHEBI:29105"/>
    </cofactor>
    <text evidence="3">Binds 1 divalent metal cation per subunit.</text>
</comment>
<dbReference type="InterPro" id="IPR013658">
    <property type="entry name" value="SGL"/>
</dbReference>
<feature type="active site" description="Proton donor/acceptor" evidence="2">
    <location>
        <position position="198"/>
    </location>
</feature>
<keyword evidence="6" id="KW-1185">Reference proteome</keyword>
<gene>
    <name evidence="5" type="ORF">AMD01_09975</name>
</gene>
<evidence type="ECO:0000313" key="6">
    <source>
        <dbReference type="Proteomes" id="UP000037558"/>
    </source>
</evidence>
<feature type="binding site" evidence="3">
    <location>
        <position position="198"/>
    </location>
    <ligand>
        <name>a divalent metal cation</name>
        <dbReference type="ChEBI" id="CHEBI:60240"/>
    </ligand>
</feature>
<proteinExistence type="inferred from homology"/>
<sequence length="292" mass="32493">MTKQVELVVDAHATLGEGPCWDEKTQQLYWVDIEEKKLNLYTPSTGENKTYPVGELIGAVVTREKGGVVLAMQNGLHFFDIETGEFTFLHDPESHIENNRFNDGKCDPAGRFWIGTMDINDTEGKGSLYCLDENQELTKKLGNVSISNGLAWSPDQKTLYYIDTPTQHIFQFDYDVELGEISNRKAIIDFTNIEGSPDGMTIDAEGMLWVAHWGGSRVSRWNPHTATLLEEIAVPSLNVTACTFGGENLDELYITTARIGTEEDVLSTFPHAGGLYKVKPGVKGMSPFTYRG</sequence>
<dbReference type="GO" id="GO:0004341">
    <property type="term" value="F:gluconolactonase activity"/>
    <property type="evidence" value="ECO:0007669"/>
    <property type="project" value="TreeGrafter"/>
</dbReference>
<reference evidence="6" key="1">
    <citation type="submission" date="2015-08" db="EMBL/GenBank/DDBJ databases">
        <title>Fjat-14210 dsm16467.</title>
        <authorList>
            <person name="Liu B."/>
            <person name="Wang J."/>
            <person name="Zhu Y."/>
            <person name="Liu G."/>
            <person name="Chen Q."/>
            <person name="Chen Z."/>
            <person name="Lan J."/>
            <person name="Che J."/>
            <person name="Ge C."/>
            <person name="Shi H."/>
            <person name="Pan Z."/>
            <person name="Liu X."/>
        </authorList>
    </citation>
    <scope>NUCLEOTIDE SEQUENCE [LARGE SCALE GENOMIC DNA]</scope>
    <source>
        <strain evidence="6">DSM 16467</strain>
    </source>
</reference>